<evidence type="ECO:0000256" key="6">
    <source>
        <dbReference type="PROSITE-ProRule" id="PRU00176"/>
    </source>
</evidence>
<dbReference type="GO" id="GO:0003729">
    <property type="term" value="F:mRNA binding"/>
    <property type="evidence" value="ECO:0007669"/>
    <property type="project" value="TreeGrafter"/>
</dbReference>
<dbReference type="InterPro" id="IPR000504">
    <property type="entry name" value="RRM_dom"/>
</dbReference>
<accession>A0A426YS74</accession>
<dbReference type="Gene3D" id="3.30.70.330">
    <property type="match status" value="1"/>
</dbReference>
<organism evidence="8 9">
    <name type="scientific">Ensete ventricosum</name>
    <name type="common">Abyssinian banana</name>
    <name type="synonym">Musa ensete</name>
    <dbReference type="NCBI Taxonomy" id="4639"/>
    <lineage>
        <taxon>Eukaryota</taxon>
        <taxon>Viridiplantae</taxon>
        <taxon>Streptophyta</taxon>
        <taxon>Embryophyta</taxon>
        <taxon>Tracheophyta</taxon>
        <taxon>Spermatophyta</taxon>
        <taxon>Magnoliopsida</taxon>
        <taxon>Liliopsida</taxon>
        <taxon>Zingiberales</taxon>
        <taxon>Musaceae</taxon>
        <taxon>Ensete</taxon>
    </lineage>
</organism>
<evidence type="ECO:0000256" key="2">
    <source>
        <dbReference type="ARBA" id="ARBA00022664"/>
    </source>
</evidence>
<keyword evidence="4 6" id="KW-0694">RNA-binding</keyword>
<dbReference type="PANTHER" id="PTHR23003">
    <property type="entry name" value="RNA RECOGNITION MOTIF RRM DOMAIN CONTAINING PROTEIN"/>
    <property type="match status" value="1"/>
</dbReference>
<dbReference type="InterPro" id="IPR012677">
    <property type="entry name" value="Nucleotide-bd_a/b_plait_sf"/>
</dbReference>
<dbReference type="GO" id="GO:0005737">
    <property type="term" value="C:cytoplasm"/>
    <property type="evidence" value="ECO:0007669"/>
    <property type="project" value="TreeGrafter"/>
</dbReference>
<evidence type="ECO:0000313" key="8">
    <source>
        <dbReference type="EMBL" id="RRT54559.1"/>
    </source>
</evidence>
<comment type="caution">
    <text evidence="8">The sequence shown here is derived from an EMBL/GenBank/DDBJ whole genome shotgun (WGS) entry which is preliminary data.</text>
</comment>
<feature type="non-terminal residue" evidence="8">
    <location>
        <position position="1"/>
    </location>
</feature>
<dbReference type="Pfam" id="PF00076">
    <property type="entry name" value="RRM_1"/>
    <property type="match status" value="1"/>
</dbReference>
<dbReference type="PROSITE" id="PS50102">
    <property type="entry name" value="RRM"/>
    <property type="match status" value="1"/>
</dbReference>
<dbReference type="EMBL" id="AMZH03010539">
    <property type="protein sequence ID" value="RRT54559.1"/>
    <property type="molecule type" value="Genomic_DNA"/>
</dbReference>
<comment type="subcellular location">
    <subcellularLocation>
        <location evidence="1">Nucleus</location>
    </subcellularLocation>
</comment>
<evidence type="ECO:0000256" key="5">
    <source>
        <dbReference type="ARBA" id="ARBA00023242"/>
    </source>
</evidence>
<evidence type="ECO:0000256" key="3">
    <source>
        <dbReference type="ARBA" id="ARBA00022737"/>
    </source>
</evidence>
<keyword evidence="3" id="KW-0677">Repeat</keyword>
<evidence type="ECO:0000256" key="1">
    <source>
        <dbReference type="ARBA" id="ARBA00004123"/>
    </source>
</evidence>
<dbReference type="Proteomes" id="UP000287651">
    <property type="component" value="Unassembled WGS sequence"/>
</dbReference>
<keyword evidence="5" id="KW-0539">Nucleus</keyword>
<dbReference type="SMART" id="SM00360">
    <property type="entry name" value="RRM"/>
    <property type="match status" value="1"/>
</dbReference>
<dbReference type="InterPro" id="IPR035979">
    <property type="entry name" value="RBD_domain_sf"/>
</dbReference>
<reference evidence="8 9" key="1">
    <citation type="journal article" date="2014" name="Agronomy (Basel)">
        <title>A Draft Genome Sequence for Ensete ventricosum, the Drought-Tolerant Tree Against Hunger.</title>
        <authorList>
            <person name="Harrison J."/>
            <person name="Moore K.A."/>
            <person name="Paszkiewicz K."/>
            <person name="Jones T."/>
            <person name="Grant M."/>
            <person name="Ambacheew D."/>
            <person name="Muzemil S."/>
            <person name="Studholme D.J."/>
        </authorList>
    </citation>
    <scope>NUCLEOTIDE SEQUENCE [LARGE SCALE GENOMIC DNA]</scope>
</reference>
<dbReference type="AlphaFoldDB" id="A0A426YS74"/>
<feature type="domain" description="RRM" evidence="7">
    <location>
        <begin position="14"/>
        <end position="59"/>
    </location>
</feature>
<dbReference type="GO" id="GO:0006397">
    <property type="term" value="P:mRNA processing"/>
    <property type="evidence" value="ECO:0007669"/>
    <property type="project" value="UniProtKB-KW"/>
</dbReference>
<proteinExistence type="predicted"/>
<evidence type="ECO:0000259" key="7">
    <source>
        <dbReference type="PROSITE" id="PS50102"/>
    </source>
</evidence>
<keyword evidence="2" id="KW-0507">mRNA processing</keyword>
<name>A0A426YS74_ENSVE</name>
<dbReference type="GO" id="GO:0005634">
    <property type="term" value="C:nucleus"/>
    <property type="evidence" value="ECO:0007669"/>
    <property type="project" value="UniProtKB-SubCell"/>
</dbReference>
<dbReference type="InterPro" id="IPR050374">
    <property type="entry name" value="RRT5_SRSF_SR"/>
</dbReference>
<evidence type="ECO:0000313" key="9">
    <source>
        <dbReference type="Proteomes" id="UP000287651"/>
    </source>
</evidence>
<protein>
    <recommendedName>
        <fullName evidence="7">RRM domain-containing protein</fullName>
    </recommendedName>
</protein>
<dbReference type="PANTHER" id="PTHR23003:SF62">
    <property type="entry name" value="SERINE_ARGININE (SR)-TYPE SHUTTLING MRNA BINDING PROTEIN NPL3"/>
    <property type="match status" value="1"/>
</dbReference>
<dbReference type="SUPFAM" id="SSF54928">
    <property type="entry name" value="RNA-binding domain, RBD"/>
    <property type="match status" value="1"/>
</dbReference>
<gene>
    <name evidence="8" type="ORF">B296_00049108</name>
</gene>
<evidence type="ECO:0000256" key="4">
    <source>
        <dbReference type="ARBA" id="ARBA00022884"/>
    </source>
</evidence>
<sequence length="95" mass="10782">FTSIVLIMSARLSRTIYVGNLPIDIRESEVEDLFYKYGHIVEIQLKNPPRPPGYCFVEIVVSIFLGFTPLTSQDHMRKAGDVCFAQVFRDGDGRS</sequence>